<gene>
    <name evidence="2" type="ORF">M0812_21479</name>
</gene>
<evidence type="ECO:0000256" key="1">
    <source>
        <dbReference type="SAM" id="MobiDB-lite"/>
    </source>
</evidence>
<feature type="region of interest" description="Disordered" evidence="1">
    <location>
        <begin position="1"/>
        <end position="54"/>
    </location>
</feature>
<accession>A0AAV7YS23</accession>
<organism evidence="2 3">
    <name type="scientific">Anaeramoeba flamelloides</name>
    <dbReference type="NCBI Taxonomy" id="1746091"/>
    <lineage>
        <taxon>Eukaryota</taxon>
        <taxon>Metamonada</taxon>
        <taxon>Anaeramoebidae</taxon>
        <taxon>Anaeramoeba</taxon>
    </lineage>
</organism>
<name>A0AAV7YS23_9EUKA</name>
<proteinExistence type="predicted"/>
<dbReference type="EMBL" id="JANTQA010000047">
    <property type="protein sequence ID" value="KAJ3432538.1"/>
    <property type="molecule type" value="Genomic_DNA"/>
</dbReference>
<comment type="caution">
    <text evidence="2">The sequence shown here is derived from an EMBL/GenBank/DDBJ whole genome shotgun (WGS) entry which is preliminary data.</text>
</comment>
<evidence type="ECO:0000313" key="3">
    <source>
        <dbReference type="Proteomes" id="UP001146793"/>
    </source>
</evidence>
<evidence type="ECO:0000313" key="2">
    <source>
        <dbReference type="EMBL" id="KAJ3432538.1"/>
    </source>
</evidence>
<feature type="compositionally biased region" description="Polar residues" evidence="1">
    <location>
        <begin position="34"/>
        <end position="54"/>
    </location>
</feature>
<dbReference type="Proteomes" id="UP001146793">
    <property type="component" value="Unassembled WGS sequence"/>
</dbReference>
<sequence>MSLIKAVPTRKRIAQNASKSKDVRDHQKKRRLLQNKTNTMGDKQLPNKKTFSDQNQSIHSCKDLTKVYKLEEKLGLLNSEFAQLKSKFEIRLEENSKLNQELIQLQKIIQQNFLKNQQILENSKTPRRETLMFDSKSQKTTIKRKTYSTLKFSENEMCFQKQTNVEQIDSADHLFNPKEEELLVKFSEIPREEF</sequence>
<dbReference type="AlphaFoldDB" id="A0AAV7YS23"/>
<reference evidence="2" key="1">
    <citation type="submission" date="2022-08" db="EMBL/GenBank/DDBJ databases">
        <title>Novel sulphate-reducing endosymbionts in the free-living metamonad Anaeramoeba.</title>
        <authorList>
            <person name="Jerlstrom-Hultqvist J."/>
            <person name="Cepicka I."/>
            <person name="Gallot-Lavallee L."/>
            <person name="Salas-Leiva D."/>
            <person name="Curtis B.A."/>
            <person name="Zahonova K."/>
            <person name="Pipaliya S."/>
            <person name="Dacks J."/>
            <person name="Roger A.J."/>
        </authorList>
    </citation>
    <scope>NUCLEOTIDE SEQUENCE</scope>
    <source>
        <strain evidence="2">Busselton2</strain>
    </source>
</reference>
<protein>
    <submittedName>
        <fullName evidence="2">Uncharacterized protein</fullName>
    </submittedName>
</protein>